<dbReference type="Proteomes" id="UP000823674">
    <property type="component" value="Chromosome A06"/>
</dbReference>
<evidence type="ECO:0000313" key="3">
    <source>
        <dbReference type="EMBL" id="KAG5393178.1"/>
    </source>
</evidence>
<feature type="domain" description="BSD2 cysteine rich" evidence="2">
    <location>
        <begin position="318"/>
        <end position="386"/>
    </location>
</feature>
<protein>
    <recommendedName>
        <fullName evidence="2">BSD2 cysteine rich domain-containing protein</fullName>
    </recommendedName>
</protein>
<name>A0ABQ7M559_BRACM</name>
<dbReference type="PANTHER" id="PTHR47075:SF9">
    <property type="entry name" value="TRANSCRIPTION FACTOR BHLH47"/>
    <property type="match status" value="1"/>
</dbReference>
<dbReference type="PANTHER" id="PTHR47075">
    <property type="entry name" value="TRANSCRIPTION FACTOR BHLH47"/>
    <property type="match status" value="1"/>
</dbReference>
<dbReference type="Pfam" id="PF25436">
    <property type="entry name" value="BSD2_CRD"/>
    <property type="match status" value="1"/>
</dbReference>
<reference evidence="3 4" key="1">
    <citation type="submission" date="2021-03" db="EMBL/GenBank/DDBJ databases">
        <authorList>
            <person name="King G.J."/>
            <person name="Bancroft I."/>
            <person name="Baten A."/>
            <person name="Bloomfield J."/>
            <person name="Borpatragohain P."/>
            <person name="He Z."/>
            <person name="Irish N."/>
            <person name="Irwin J."/>
            <person name="Liu K."/>
            <person name="Mauleon R.P."/>
            <person name="Moore J."/>
            <person name="Morris R."/>
            <person name="Ostergaard L."/>
            <person name="Wang B."/>
            <person name="Wells R."/>
        </authorList>
    </citation>
    <scope>NUCLEOTIDE SEQUENCE [LARGE SCALE GENOMIC DNA]</scope>
    <source>
        <strain evidence="3">R-o-18</strain>
        <tissue evidence="3">Leaf</tissue>
    </source>
</reference>
<evidence type="ECO:0000313" key="4">
    <source>
        <dbReference type="Proteomes" id="UP000823674"/>
    </source>
</evidence>
<keyword evidence="4" id="KW-1185">Reference proteome</keyword>
<accession>A0ABQ7M559</accession>
<comment type="caution">
    <text evidence="3">The sequence shown here is derived from an EMBL/GenBank/DDBJ whole genome shotgun (WGS) entry which is preliminary data.</text>
</comment>
<dbReference type="EMBL" id="JADBGQ010000006">
    <property type="protein sequence ID" value="KAG5393178.1"/>
    <property type="molecule type" value="Genomic_DNA"/>
</dbReference>
<dbReference type="InterPro" id="IPR036410">
    <property type="entry name" value="HSP_DnaJ_Cys-rich_dom_sf"/>
</dbReference>
<feature type="region of interest" description="Disordered" evidence="1">
    <location>
        <begin position="199"/>
        <end position="228"/>
    </location>
</feature>
<gene>
    <name evidence="3" type="primary">A06p022510.1_BraROA</name>
    <name evidence="3" type="ORF">IGI04_023141</name>
</gene>
<organism evidence="3 4">
    <name type="scientific">Brassica rapa subsp. trilocularis</name>
    <dbReference type="NCBI Taxonomy" id="1813537"/>
    <lineage>
        <taxon>Eukaryota</taxon>
        <taxon>Viridiplantae</taxon>
        <taxon>Streptophyta</taxon>
        <taxon>Embryophyta</taxon>
        <taxon>Tracheophyta</taxon>
        <taxon>Spermatophyta</taxon>
        <taxon>Magnoliopsida</taxon>
        <taxon>eudicotyledons</taxon>
        <taxon>Gunneridae</taxon>
        <taxon>Pentapetalae</taxon>
        <taxon>rosids</taxon>
        <taxon>malvids</taxon>
        <taxon>Brassicales</taxon>
        <taxon>Brassicaceae</taxon>
        <taxon>Brassiceae</taxon>
        <taxon>Brassica</taxon>
    </lineage>
</organism>
<dbReference type="InterPro" id="IPR057453">
    <property type="entry name" value="BSD2_CRD"/>
</dbReference>
<sequence length="386" mass="42862">MEEDTRVVVYGSTAPRPISQRQRKLIKESLVGEELKRITEVREVWLSREVKRIGREGWIPREKERRQGANRVSLIPMRNSGKASIMGEATLFLKDVFEQIESLRKEHFFSLCDHIEEELKEETSMFHPRFSDYKSEIEARVNQSKPELNTSPATEYHHHYQQHPELASQCLGLPIFQGAGFQQSAATTSGTAVLVLPTQPDGQTQDTSDLGGRVQTHGTSNGKHTNRNKRGRESILSATEWVRKTEMANSLGCFFPSSPPPTCYLQSPNKSPILTDFFFPISDQSLSSLGQKIPVFHTCKSKSFQIQATDGNQTTKSNSILCPNCEGKGAVACSQCKGGGVNLIDHFNGQFKVGDSCWLCSGKNLILCGECNGAGFLGGFLSTQDQ</sequence>
<evidence type="ECO:0000259" key="2">
    <source>
        <dbReference type="Pfam" id="PF25436"/>
    </source>
</evidence>
<dbReference type="SUPFAM" id="SSF57938">
    <property type="entry name" value="DnaJ/Hsp40 cysteine-rich domain"/>
    <property type="match status" value="1"/>
</dbReference>
<evidence type="ECO:0000256" key="1">
    <source>
        <dbReference type="SAM" id="MobiDB-lite"/>
    </source>
</evidence>
<proteinExistence type="predicted"/>